<gene>
    <name evidence="2" type="ORF">NOL13_05830</name>
</gene>
<name>A0A9X4MRH6_STRSU</name>
<reference evidence="2" key="1">
    <citation type="submission" date="2022-07" db="EMBL/GenBank/DDBJ databases">
        <title>Whole Genome Sequencing of Streptococcus suis.</title>
        <authorList>
            <person name="Dai X."/>
            <person name="Huang J."/>
            <person name="Wang L."/>
        </authorList>
    </citation>
    <scope>NUCLEOTIDE SEQUENCE</scope>
    <source>
        <strain evidence="2">XNB2</strain>
    </source>
</reference>
<keyword evidence="1" id="KW-0812">Transmembrane</keyword>
<feature type="transmembrane region" description="Helical" evidence="1">
    <location>
        <begin position="151"/>
        <end position="171"/>
    </location>
</feature>
<keyword evidence="1" id="KW-1133">Transmembrane helix</keyword>
<keyword evidence="1" id="KW-0472">Membrane</keyword>
<evidence type="ECO:0000313" key="3">
    <source>
        <dbReference type="Proteomes" id="UP001152875"/>
    </source>
</evidence>
<organism evidence="2 3">
    <name type="scientific">Streptococcus suis</name>
    <dbReference type="NCBI Taxonomy" id="1307"/>
    <lineage>
        <taxon>Bacteria</taxon>
        <taxon>Bacillati</taxon>
        <taxon>Bacillota</taxon>
        <taxon>Bacilli</taxon>
        <taxon>Lactobacillales</taxon>
        <taxon>Streptococcaceae</taxon>
        <taxon>Streptococcus</taxon>
    </lineage>
</organism>
<accession>A0A9X4MRH6</accession>
<feature type="transmembrane region" description="Helical" evidence="1">
    <location>
        <begin position="555"/>
        <end position="577"/>
    </location>
</feature>
<comment type="caution">
    <text evidence="2">The sequence shown here is derived from an EMBL/GenBank/DDBJ whole genome shotgun (WGS) entry which is preliminary data.</text>
</comment>
<dbReference type="AlphaFoldDB" id="A0A9X4MRH6"/>
<feature type="transmembrane region" description="Helical" evidence="1">
    <location>
        <begin position="606"/>
        <end position="625"/>
    </location>
</feature>
<proteinExistence type="predicted"/>
<dbReference type="EMBL" id="JANFMP010000011">
    <property type="protein sequence ID" value="MDG4526927.1"/>
    <property type="molecule type" value="Genomic_DNA"/>
</dbReference>
<feature type="transmembrane region" description="Helical" evidence="1">
    <location>
        <begin position="192"/>
        <end position="213"/>
    </location>
</feature>
<feature type="transmembrane region" description="Helical" evidence="1">
    <location>
        <begin position="225"/>
        <end position="247"/>
    </location>
</feature>
<sequence length="667" mass="75400">MKWRASLISVFMVLLSVLSFGAVKEFGNDIKYPAQAAFSLINSGGAVDKTAVFSSIESLAQEYDIQVYRPFIDKNGEQATFVFHPTKNDESYVTNIDSLLNSDVSGMYYTSKSVPAAFREQLESYGLIVQAADISWYMIPVYFLFTNLRSLAVWTLFFVFALGLLAVKLMYAKQAMIYRSLGQFGAIQQKHILQDIGSLLFNYMILLLGFILYQGTFSNVFVKTYLLLMGVNSLILLGITCFVNGIYGLNIRWIKPISILKNKPATRFVLWVWLVGICLSTSIFGLTLHKSLDMIARSHSQIEVLDKWEVAKGFATITWFNSMSENMDANHQIDGQFMKEQTEKYRMFIQSFEQEDMLYSAPSAFGEATSSHLPVPLQEELNANGIKPQLASAIRYVNKGFIEKNKQLYPTNQYGNPSTESVGIIYIPENQLENTENVRAIVAHEWFQYSSLSASDLTVQPVPSQQKTFLFNHTGDEHELFTTQEKTDAILVALNVDYFTEDALETAFLNIAHVGIFKQSIIQEKITSAGLTNFSSLTNVAEKLLLERNRLNSQLTGSVIALTILFICQLFIMYEYVTTIMKKCAKKLAIYSLLGSQNYQVILRNLLPILVINGISAVVVWLLTLHPSVVFLVWGMFMLELLIMSLLSYHLVMKKRVQIIKGDFEAV</sequence>
<feature type="transmembrane region" description="Helical" evidence="1">
    <location>
        <begin position="6"/>
        <end position="23"/>
    </location>
</feature>
<feature type="transmembrane region" description="Helical" evidence="1">
    <location>
        <begin position="631"/>
        <end position="652"/>
    </location>
</feature>
<evidence type="ECO:0000313" key="2">
    <source>
        <dbReference type="EMBL" id="MDG4526927.1"/>
    </source>
</evidence>
<feature type="transmembrane region" description="Helical" evidence="1">
    <location>
        <begin position="268"/>
        <end position="288"/>
    </location>
</feature>
<dbReference type="RefSeq" id="WP_024378309.1">
    <property type="nucleotide sequence ID" value="NZ_CP024974.1"/>
</dbReference>
<evidence type="ECO:0000256" key="1">
    <source>
        <dbReference type="SAM" id="Phobius"/>
    </source>
</evidence>
<dbReference type="Proteomes" id="UP001152875">
    <property type="component" value="Unassembled WGS sequence"/>
</dbReference>
<protein>
    <submittedName>
        <fullName evidence="2">ABC transporter permease</fullName>
    </submittedName>
</protein>